<sequence length="86" mass="9729">MDKQIKISEEYKKGFNLGYSMARELDLKSPIFESGAPIPNSLIPHHDGVVQYLYEQNLIKELSASNSVSTRKMHSKENESNKGMSL</sequence>
<protein>
    <submittedName>
        <fullName evidence="2">Uncharacterized protein</fullName>
    </submittedName>
</protein>
<dbReference type="RefSeq" id="WP_154920352.1">
    <property type="nucleotide sequence ID" value="NZ_VUOE01000003.1"/>
</dbReference>
<evidence type="ECO:0000313" key="2">
    <source>
        <dbReference type="EMBL" id="KAA2215741.1"/>
    </source>
</evidence>
<accession>A0A5B2TMJ9</accession>
<gene>
    <name evidence="2" type="ORF">F0361_16225</name>
</gene>
<evidence type="ECO:0000256" key="1">
    <source>
        <dbReference type="SAM" id="MobiDB-lite"/>
    </source>
</evidence>
<name>A0A5B2TMJ9_9FLAO</name>
<reference evidence="2 3" key="1">
    <citation type="submission" date="2019-09" db="EMBL/GenBank/DDBJ databases">
        <authorList>
            <person name="Khan S.A."/>
            <person name="Jeon C.O."/>
            <person name="Chun B.H."/>
            <person name="Jeong S.E."/>
        </authorList>
    </citation>
    <scope>NUCLEOTIDE SEQUENCE [LARGE SCALE GENOMIC DNA]</scope>
    <source>
        <strain evidence="2 3">KCTC 42508</strain>
    </source>
</reference>
<proteinExistence type="predicted"/>
<dbReference type="AlphaFoldDB" id="A0A5B2TMJ9"/>
<feature type="region of interest" description="Disordered" evidence="1">
    <location>
        <begin position="65"/>
        <end position="86"/>
    </location>
</feature>
<dbReference type="EMBL" id="VUOE01000003">
    <property type="protein sequence ID" value="KAA2215741.1"/>
    <property type="molecule type" value="Genomic_DNA"/>
</dbReference>
<dbReference type="Proteomes" id="UP000323188">
    <property type="component" value="Unassembled WGS sequence"/>
</dbReference>
<comment type="caution">
    <text evidence="2">The sequence shown here is derived from an EMBL/GenBank/DDBJ whole genome shotgun (WGS) entry which is preliminary data.</text>
</comment>
<evidence type="ECO:0000313" key="3">
    <source>
        <dbReference type="Proteomes" id="UP000323188"/>
    </source>
</evidence>
<organism evidence="2 3">
    <name type="scientific">Maribacter flavus</name>
    <dbReference type="NCBI Taxonomy" id="1658664"/>
    <lineage>
        <taxon>Bacteria</taxon>
        <taxon>Pseudomonadati</taxon>
        <taxon>Bacteroidota</taxon>
        <taxon>Flavobacteriia</taxon>
        <taxon>Flavobacteriales</taxon>
        <taxon>Flavobacteriaceae</taxon>
        <taxon>Maribacter</taxon>
    </lineage>
</organism>